<protein>
    <submittedName>
        <fullName evidence="2">Ribonuclease P/MRP subunit p40</fullName>
    </submittedName>
</protein>
<sequence>MRVSLPDRCRRCWENARAKGTERANARQQAAGEARNGRRHRHINAAQSRHCTGSGCATEQQAEVTSGHSSFPASLRLAGRCVSVAVPCLAAGSVTRARSPPRWRMAVPPLQRLGQAPRHLLVCEKGHARHARSRHAAHVRDHAYNCRVSFLIPECGLLPEVLKSTIEDVGEYYLIRNLPVHELVAHDFIDAFVKKGSCYALTYKTKIDQDNTAALLPNGNLILSVDKDTYEELGLQGRPSKYSGKKVMRYIITIDLTGCGFHPDSKKHNRVLWALKEKKPLEFDFLLAWYNTGAEGSTLMSYFSKNQIEALKPKITFSTLRDLQCPLLQSNELHGKPEESCSTEELFEWLGAVLNQVSLDNKSSSFLSTYCCPQPNTVVEKAFLCTITGFIIPEKIIQLLEQLCCYFGEPKLAYWLTLTVHGFADSPVSWRESEHGFHKGGENLYNFVIFRNLDYWLQMAVGTNDDCPP</sequence>
<dbReference type="GO" id="GO:0004526">
    <property type="term" value="F:ribonuclease P activity"/>
    <property type="evidence" value="ECO:0007669"/>
    <property type="project" value="TreeGrafter"/>
</dbReference>
<evidence type="ECO:0000313" key="3">
    <source>
        <dbReference type="Proteomes" id="UP000694522"/>
    </source>
</evidence>
<dbReference type="Pfam" id="PF08584">
    <property type="entry name" value="Ribonuc_P_40"/>
    <property type="match status" value="1"/>
</dbReference>
<evidence type="ECO:0000256" key="1">
    <source>
        <dbReference type="SAM" id="MobiDB-lite"/>
    </source>
</evidence>
<dbReference type="GO" id="GO:0000171">
    <property type="term" value="F:ribonuclease MRP activity"/>
    <property type="evidence" value="ECO:0007669"/>
    <property type="project" value="TreeGrafter"/>
</dbReference>
<dbReference type="InterPro" id="IPR013893">
    <property type="entry name" value="RNase_P_Rpp40"/>
</dbReference>
<accession>A0A8B9EWE9</accession>
<keyword evidence="3" id="KW-1185">Reference proteome</keyword>
<dbReference type="PANTHER" id="PTHR15396:SF1">
    <property type="entry name" value="RIBONUCLEASE P PROTEIN SUBUNIT P40"/>
    <property type="match status" value="1"/>
</dbReference>
<organism evidence="2 3">
    <name type="scientific">Amazona collaria</name>
    <name type="common">yellow-billed parrot</name>
    <dbReference type="NCBI Taxonomy" id="241587"/>
    <lineage>
        <taxon>Eukaryota</taxon>
        <taxon>Metazoa</taxon>
        <taxon>Chordata</taxon>
        <taxon>Craniata</taxon>
        <taxon>Vertebrata</taxon>
        <taxon>Euteleostomi</taxon>
        <taxon>Archelosauria</taxon>
        <taxon>Archosauria</taxon>
        <taxon>Dinosauria</taxon>
        <taxon>Saurischia</taxon>
        <taxon>Theropoda</taxon>
        <taxon>Coelurosauria</taxon>
        <taxon>Aves</taxon>
        <taxon>Neognathae</taxon>
        <taxon>Neoaves</taxon>
        <taxon>Telluraves</taxon>
        <taxon>Australaves</taxon>
        <taxon>Psittaciformes</taxon>
        <taxon>Psittacidae</taxon>
        <taxon>Amazona</taxon>
    </lineage>
</organism>
<reference evidence="2" key="2">
    <citation type="submission" date="2025-09" db="UniProtKB">
        <authorList>
            <consortium name="Ensembl"/>
        </authorList>
    </citation>
    <scope>IDENTIFICATION</scope>
</reference>
<dbReference type="AlphaFoldDB" id="A0A8B9EWE9"/>
<dbReference type="GO" id="GO:0000172">
    <property type="term" value="C:ribonuclease MRP complex"/>
    <property type="evidence" value="ECO:0007669"/>
    <property type="project" value="TreeGrafter"/>
</dbReference>
<evidence type="ECO:0000313" key="2">
    <source>
        <dbReference type="Ensembl" id="ENSACOP00000000804.1"/>
    </source>
</evidence>
<proteinExistence type="predicted"/>
<dbReference type="Ensembl" id="ENSACOT00000000831.1">
    <property type="protein sequence ID" value="ENSACOP00000000804.1"/>
    <property type="gene ID" value="ENSACOG00000000599.1"/>
</dbReference>
<dbReference type="GO" id="GO:0000447">
    <property type="term" value="P:endonucleolytic cleavage in ITS1 to separate SSU-rRNA from 5.8S rRNA and LSU-rRNA from tricistronic rRNA transcript (SSU-rRNA, 5.8S rRNA, LSU-rRNA)"/>
    <property type="evidence" value="ECO:0007669"/>
    <property type="project" value="TreeGrafter"/>
</dbReference>
<feature type="region of interest" description="Disordered" evidence="1">
    <location>
        <begin position="20"/>
        <end position="40"/>
    </location>
</feature>
<dbReference type="Proteomes" id="UP000694522">
    <property type="component" value="Unplaced"/>
</dbReference>
<name>A0A8B9EWE9_9PSIT</name>
<dbReference type="PANTHER" id="PTHR15396">
    <property type="entry name" value="RIBONUCLEASE P PROTEIN SUBUNIT P40"/>
    <property type="match status" value="1"/>
</dbReference>
<reference evidence="2" key="1">
    <citation type="submission" date="2025-08" db="UniProtKB">
        <authorList>
            <consortium name="Ensembl"/>
        </authorList>
    </citation>
    <scope>IDENTIFICATION</scope>
</reference>
<dbReference type="GO" id="GO:0001682">
    <property type="term" value="P:tRNA 5'-leader removal"/>
    <property type="evidence" value="ECO:0007669"/>
    <property type="project" value="InterPro"/>
</dbReference>
<dbReference type="GO" id="GO:0030681">
    <property type="term" value="C:multimeric ribonuclease P complex"/>
    <property type="evidence" value="ECO:0007669"/>
    <property type="project" value="TreeGrafter"/>
</dbReference>